<dbReference type="PROSITE" id="PS50081">
    <property type="entry name" value="ZF_DAG_PE_2"/>
    <property type="match status" value="1"/>
</dbReference>
<feature type="compositionally biased region" description="Basic and acidic residues" evidence="9">
    <location>
        <begin position="2242"/>
        <end position="2254"/>
    </location>
</feature>
<dbReference type="SMART" id="SM00233">
    <property type="entry name" value="PH"/>
    <property type="match status" value="1"/>
</dbReference>
<feature type="region of interest" description="Disordered" evidence="9">
    <location>
        <begin position="881"/>
        <end position="962"/>
    </location>
</feature>
<keyword evidence="5" id="KW-0479">Metal-binding</keyword>
<feature type="compositionally biased region" description="Basic and acidic residues" evidence="9">
    <location>
        <begin position="604"/>
        <end position="629"/>
    </location>
</feature>
<dbReference type="InterPro" id="IPR051632">
    <property type="entry name" value="Rho_GEF"/>
</dbReference>
<feature type="region of interest" description="Disordered" evidence="9">
    <location>
        <begin position="466"/>
        <end position="491"/>
    </location>
</feature>
<feature type="region of interest" description="Disordered" evidence="9">
    <location>
        <begin position="722"/>
        <end position="743"/>
    </location>
</feature>
<keyword evidence="2" id="KW-0963">Cytoplasm</keyword>
<dbReference type="GO" id="GO:0005737">
    <property type="term" value="C:cytoplasm"/>
    <property type="evidence" value="ECO:0007669"/>
    <property type="project" value="UniProtKB-SubCell"/>
</dbReference>
<comment type="subcellular location">
    <subcellularLocation>
        <location evidence="1">Cytoplasm</location>
    </subcellularLocation>
</comment>
<dbReference type="Gene3D" id="3.30.60.20">
    <property type="match status" value="1"/>
</dbReference>
<feature type="domain" description="DH" evidence="11">
    <location>
        <begin position="1664"/>
        <end position="1863"/>
    </location>
</feature>
<dbReference type="InterPro" id="IPR001849">
    <property type="entry name" value="PH_domain"/>
</dbReference>
<sequence length="2469" mass="272529">MKLNPHQAPLYGRCVVTVQLSDEELAADGRGVDYFLLFSGSTQRHLTSTLRSSHDTLQALCPAHDCCEVVLVTLCSATQATSGDSEDPASGPGCVAPLAEHRFNFVQDLAFDMAQFLVSTAGRADGLDGALLLDECQIPLKECERLDESLALALHHLVLPPGWSLLGSNQASSTGLSPQETLLHFSARRGLSRVTRFLLRQHGARDALQLVNKEGHTPAAIAALRGHKHLHKLLTKTETDAERIEASETLQLVSAECRVCCNSPTLNTHTLTVSICPGHSVPTLQETVEYLLHLLSHLHAKGLSELELQLDSLHTAAECRDGVKTNLTCQKQLQQPASTSECLLTETEGSEGESIKGESGNIVVWELGETCNLEKKENLPLASEIPLQQHSLDPQEDGVCLCSNSKGESCQTDGRVDSSSSLNWCDRSERAQGEAEGEIVTVGNVSAEGCCKQAEEADTGEAVIREEQEAEKEEEQFEQEAGDVTATRKEEESISELTVLISASRDTQSTVMGQSPLSGSSEFLNTHESETKLRSLEGENIEKEHTELTQELFDGSNPDEEKAGREELTDPVSTPRDLPNPPLIVCGDVIEQHESAVPRLLIEGLHDGEPPPDINSHEQNQETAGRDYAAEQEGGSASEAVCHSGNRAGAVSNDELDDKDTAEPRSVALGEPENAEFQIANDSIEETWIDQLNSEPSLGSMLAKRKIDLDSAVVHRVSSDEEGSFRSFGSSSTEIFHPTQDNGTIEEGDLLQAMTAEMSLTGCTEDPNNLKPSESHKHSLSEDTELSLDPGIVSSLNPSEGGRDGTEPESQMSASLQTMEGLNHEDGEELLTELSEQGSGLDPILSDREDAPTVEADEGDIRENSISSDVNIEIVHDASELSATIQSESGLSGGEENKTDGPVEDDQQMETNDKLEAAEESGNVQMQPEQGDSKKNVNMASAENQLAVSLSQDPDPQSDTIDVSLLDLEPHASNTEVSMDPRVEDQMTDNPNAGDAVDGALALESCTAADQETEIIQAEDTVRHTGEKENGPAEGPDCSEIHRDREASFHQTCNPQHSESSTSSAFPSLPSRTSSSTSCPLSTHRDSGSDIESLLNAEPGYDSIFRKSELSFIHQHPEAETQDINQASFDASSSALLLGKVQAVVPAVTLLLLNNDEPVTGGDSTSEVSVSCSSTDDTASVGPSSSSPEGSQGLSGSWSPEEGIQLEATSTEGQDIAGGGGGGDAEEEAKDRVTEVPRRSCLFRSSKRSLSPLRRHSWGPGKNNGAESEMNQRSSIRSPGEGKPAFHRRSYSLEGLSGIQEELRGSTIQEPRILEHSRMPRHNSDDRGSLVSLTEEQEEREEDSRLHEQKLRRYRPLRNSCPSMTLPLTKSVSMVTISHKDSDGARLFSSTSGSVAYSISEEEPGPLRNDLEGRNATKVSRTFSYLKSKMYKKTREKDRDKRDKDKESKEKKTVNGHLFSPISSNQSVQCSQCNKAFNGKEAFCCTYCNASVHKGCRDSMSVCANVKMKLPKQQFTVPDSIALCSVPAVTMRNKAGGTRDRPRSAVLSPEDNLPLMIPGSRRHTSIMTFPGNNLSKSLSISNIAGPFDEMPIKGLRYLSQSTDSLNRTNQVTESMESLTDEGTEMMDALLLGEFEANAKEFEADSWSLCVEQQYLQQQNKELVKRQDVIYELMQTEMHHIRTLRIMSEIYSKGLLKEVPLDQHTVEKMFPALDDLLDLHSQLLQRLFDRKKESQLEGGGSEGGFVISRIGDILVSQFSESNGESMKRVYGKFCSRHNEAVNVYKDLMNKNKNFKTFMKKKRSSSTVRRLDIPECILLVTQRITKYPVLIQRILLHTKDTDEDYDDLNEAIRLVKEVIAAVDSKVNEHEKKRRLKEFHSRMDSKSIMILKSGQFFAREDLLRRKLIHDGALQLKNTQGRLKDVQALLLSDVLVFLQEKDQKYVFAMLDQRSTVISLQKLIVREVANKERGLFLITAGTERPEMMEVLASSKEERNTWMQLIQTAMQSMEKDEDEGIPSETEDDKRQLESKAKEIRDMLKQKDTEIMSLLEEKVRLFREMWEGLSPGEEACREVEPFFRSACSQEPPQGASIMKDALQEVETLQALVNGSLGGAMASVHEGGGAGPVCLPRRAETFGGFDSHQMHGSKSGDRDESEDAAGDLRRTESDSVLKKGGNANLLQLLKRNSEQVLHSVSNLHLLLSTLQAVVVQQDSYIEDQRQALSERSSSCTSLSRHSSRPSSLIEQEKQRSLEKQRQELASLQRQQAALTEERRKREKEWERWEQQLSERESAVHLQEEEVQKQHKQLEGEKMELQSKKEEYQRDLERLRDAQRKLEKEREAVQRQIHRMEDLRLSERTPSTTSDESLFPGSSQSLELDPLELSSSSSSSTLPRLQPQRSKTSRKGLNPFTSSSSSLKSREANNQISKGFLQLTKTKSKDGKKKKKSKGGSAQAADPQHVPEPPMDGEIFFC</sequence>
<gene>
    <name evidence="13" type="ORF">CRENBAI_021357</name>
</gene>
<feature type="compositionally biased region" description="Basic and acidic residues" evidence="9">
    <location>
        <begin position="1020"/>
        <end position="1031"/>
    </location>
</feature>
<feature type="region of interest" description="Disordered" evidence="9">
    <location>
        <begin position="1019"/>
        <end position="1091"/>
    </location>
</feature>
<feature type="compositionally biased region" description="Polar residues" evidence="9">
    <location>
        <begin position="881"/>
        <end position="890"/>
    </location>
</feature>
<feature type="compositionally biased region" description="Low complexity" evidence="9">
    <location>
        <begin position="2221"/>
        <end position="2240"/>
    </location>
</feature>
<dbReference type="InterPro" id="IPR046349">
    <property type="entry name" value="C1-like_sf"/>
</dbReference>
<dbReference type="FunFam" id="1.20.900.10:FF:000004">
    <property type="entry name" value="Rho guanine nucleotide exchange factor 2"/>
    <property type="match status" value="1"/>
</dbReference>
<dbReference type="FunFam" id="2.30.29.30:FF:000021">
    <property type="entry name" value="Rho guanine nucleotide exchange factor 2"/>
    <property type="match status" value="1"/>
</dbReference>
<feature type="region of interest" description="Disordered" evidence="9">
    <location>
        <begin position="1155"/>
        <end position="1287"/>
    </location>
</feature>
<evidence type="ECO:0000259" key="12">
    <source>
        <dbReference type="PROSITE" id="PS50081"/>
    </source>
</evidence>
<dbReference type="GO" id="GO:0005085">
    <property type="term" value="F:guanyl-nucleotide exchange factor activity"/>
    <property type="evidence" value="ECO:0007669"/>
    <property type="project" value="UniProtKB-KW"/>
</dbReference>
<feature type="compositionally biased region" description="Polar residues" evidence="9">
    <location>
        <begin position="2255"/>
        <end position="2265"/>
    </location>
</feature>
<dbReference type="CDD" id="cd00160">
    <property type="entry name" value="RhoGEF"/>
    <property type="match status" value="1"/>
</dbReference>
<dbReference type="PANTHER" id="PTHR13944:SF18">
    <property type="entry name" value="A-KINASE ANCHOR PROTEIN 13"/>
    <property type="match status" value="1"/>
</dbReference>
<evidence type="ECO:0000313" key="14">
    <source>
        <dbReference type="Proteomes" id="UP001311232"/>
    </source>
</evidence>
<dbReference type="Proteomes" id="UP001311232">
    <property type="component" value="Unassembled WGS sequence"/>
</dbReference>
<evidence type="ECO:0000256" key="6">
    <source>
        <dbReference type="ARBA" id="ARBA00022771"/>
    </source>
</evidence>
<keyword evidence="4" id="KW-0344">Guanine-nucleotide releasing factor</keyword>
<feature type="region of interest" description="Disordered" evidence="9">
    <location>
        <begin position="835"/>
        <end position="868"/>
    </location>
</feature>
<dbReference type="InterPro" id="IPR036770">
    <property type="entry name" value="Ankyrin_rpt-contain_sf"/>
</dbReference>
<organism evidence="13 14">
    <name type="scientific">Crenichthys baileyi</name>
    <name type="common">White River springfish</name>
    <dbReference type="NCBI Taxonomy" id="28760"/>
    <lineage>
        <taxon>Eukaryota</taxon>
        <taxon>Metazoa</taxon>
        <taxon>Chordata</taxon>
        <taxon>Craniata</taxon>
        <taxon>Vertebrata</taxon>
        <taxon>Euteleostomi</taxon>
        <taxon>Actinopterygii</taxon>
        <taxon>Neopterygii</taxon>
        <taxon>Teleostei</taxon>
        <taxon>Neoteleostei</taxon>
        <taxon>Acanthomorphata</taxon>
        <taxon>Ovalentaria</taxon>
        <taxon>Atherinomorphae</taxon>
        <taxon>Cyprinodontiformes</taxon>
        <taxon>Goodeidae</taxon>
        <taxon>Crenichthys</taxon>
    </lineage>
</organism>
<dbReference type="SMART" id="SM00325">
    <property type="entry name" value="RhoGEF"/>
    <property type="match status" value="1"/>
</dbReference>
<evidence type="ECO:0008006" key="15">
    <source>
        <dbReference type="Google" id="ProtNLM"/>
    </source>
</evidence>
<feature type="region of interest" description="Disordered" evidence="9">
    <location>
        <begin position="1302"/>
        <end position="1347"/>
    </location>
</feature>
<feature type="compositionally biased region" description="Basic and acidic residues" evidence="9">
    <location>
        <begin position="1312"/>
        <end position="1328"/>
    </location>
</feature>
<dbReference type="PANTHER" id="PTHR13944">
    <property type="entry name" value="AGAP007712-PA"/>
    <property type="match status" value="1"/>
</dbReference>
<dbReference type="PROSITE" id="PS50010">
    <property type="entry name" value="DH_2"/>
    <property type="match status" value="1"/>
</dbReference>
<feature type="region of interest" description="Disordered" evidence="9">
    <location>
        <begin position="2136"/>
        <end position="2168"/>
    </location>
</feature>
<feature type="compositionally biased region" description="Basic and acidic residues" evidence="9">
    <location>
        <begin position="1039"/>
        <end position="1048"/>
    </location>
</feature>
<evidence type="ECO:0000256" key="9">
    <source>
        <dbReference type="SAM" id="MobiDB-lite"/>
    </source>
</evidence>
<feature type="compositionally biased region" description="Polar residues" evidence="9">
    <location>
        <begin position="1265"/>
        <end position="1277"/>
    </location>
</feature>
<feature type="region of interest" description="Disordered" evidence="9">
    <location>
        <begin position="2221"/>
        <end position="2268"/>
    </location>
</feature>
<dbReference type="PROSITE" id="PS00479">
    <property type="entry name" value="ZF_DAG_PE_1"/>
    <property type="match status" value="1"/>
</dbReference>
<dbReference type="GO" id="GO:0035023">
    <property type="term" value="P:regulation of Rho protein signal transduction"/>
    <property type="evidence" value="ECO:0007669"/>
    <property type="project" value="TreeGrafter"/>
</dbReference>
<feature type="compositionally biased region" description="Low complexity" evidence="9">
    <location>
        <begin position="631"/>
        <end position="640"/>
    </location>
</feature>
<keyword evidence="7" id="KW-0862">Zinc</keyword>
<feature type="compositionally biased region" description="Low complexity" evidence="9">
    <location>
        <begin position="1242"/>
        <end position="1252"/>
    </location>
</feature>
<dbReference type="InterPro" id="IPR002219">
    <property type="entry name" value="PKC_DAG/PE"/>
</dbReference>
<feature type="compositionally biased region" description="Polar residues" evidence="9">
    <location>
        <begin position="507"/>
        <end position="524"/>
    </location>
</feature>
<feature type="region of interest" description="Disordered" evidence="9">
    <location>
        <begin position="2007"/>
        <end position="2028"/>
    </location>
</feature>
<dbReference type="SUPFAM" id="SSF57889">
    <property type="entry name" value="Cysteine-rich domain"/>
    <property type="match status" value="1"/>
</dbReference>
<feature type="domain" description="Phorbol-ester/DAG-type" evidence="12">
    <location>
        <begin position="1456"/>
        <end position="1503"/>
    </location>
</feature>
<feature type="compositionally biased region" description="Acidic residues" evidence="9">
    <location>
        <begin position="2009"/>
        <end position="2020"/>
    </location>
</feature>
<evidence type="ECO:0000256" key="1">
    <source>
        <dbReference type="ARBA" id="ARBA00004496"/>
    </source>
</evidence>
<feature type="region of interest" description="Disordered" evidence="9">
    <location>
        <begin position="603"/>
        <end position="641"/>
    </location>
</feature>
<feature type="compositionally biased region" description="Acidic residues" evidence="9">
    <location>
        <begin position="468"/>
        <end position="481"/>
    </location>
</feature>
<feature type="compositionally biased region" description="Low complexity" evidence="9">
    <location>
        <begin position="1058"/>
        <end position="1082"/>
    </location>
</feature>
<dbReference type="InterPro" id="IPR035899">
    <property type="entry name" value="DBL_dom_sf"/>
</dbReference>
<evidence type="ECO:0000313" key="13">
    <source>
        <dbReference type="EMBL" id="KAK5623006.1"/>
    </source>
</evidence>
<dbReference type="Pfam" id="PF17838">
    <property type="entry name" value="PH_16"/>
    <property type="match status" value="1"/>
</dbReference>
<keyword evidence="14" id="KW-1185">Reference proteome</keyword>
<feature type="region of interest" description="Disordered" evidence="9">
    <location>
        <begin position="762"/>
        <end position="816"/>
    </location>
</feature>
<accession>A0AAV9SNY3</accession>
<feature type="compositionally biased region" description="Basic and acidic residues" evidence="9">
    <location>
        <begin position="2158"/>
        <end position="2168"/>
    </location>
</feature>
<feature type="compositionally biased region" description="Polar residues" evidence="9">
    <location>
        <begin position="2406"/>
        <end position="2424"/>
    </location>
</feature>
<feature type="compositionally biased region" description="Low complexity" evidence="9">
    <location>
        <begin position="2369"/>
        <end position="2395"/>
    </location>
</feature>
<feature type="compositionally biased region" description="Low complexity" evidence="9">
    <location>
        <begin position="1163"/>
        <end position="1197"/>
    </location>
</feature>
<evidence type="ECO:0000256" key="7">
    <source>
        <dbReference type="ARBA" id="ARBA00022833"/>
    </source>
</evidence>
<dbReference type="SUPFAM" id="SSF50729">
    <property type="entry name" value="PH domain-like"/>
    <property type="match status" value="1"/>
</dbReference>
<feature type="region of interest" description="Disordered" evidence="9">
    <location>
        <begin position="548"/>
        <end position="580"/>
    </location>
</feature>
<dbReference type="GO" id="GO:0005886">
    <property type="term" value="C:plasma membrane"/>
    <property type="evidence" value="ECO:0007669"/>
    <property type="project" value="TreeGrafter"/>
</dbReference>
<feature type="region of interest" description="Disordered" evidence="9">
    <location>
        <begin position="507"/>
        <end position="531"/>
    </location>
</feature>
<dbReference type="Gene3D" id="2.30.29.30">
    <property type="entry name" value="Pleckstrin-homology domain (PH domain)/Phosphotyrosine-binding domain (PTB)"/>
    <property type="match status" value="1"/>
</dbReference>
<keyword evidence="3" id="KW-0597">Phosphoprotein</keyword>
<name>A0AAV9SNY3_9TELE</name>
<feature type="compositionally biased region" description="Basic and acidic residues" evidence="9">
    <location>
        <begin position="1433"/>
        <end position="1453"/>
    </location>
</feature>
<keyword evidence="6" id="KW-0863">Zinc-finger</keyword>
<evidence type="ECO:0000259" key="10">
    <source>
        <dbReference type="PROSITE" id="PS50003"/>
    </source>
</evidence>
<feature type="compositionally biased region" description="Basic and acidic residues" evidence="9">
    <location>
        <begin position="2333"/>
        <end position="2354"/>
    </location>
</feature>
<dbReference type="PROSITE" id="PS50003">
    <property type="entry name" value="PH_DOMAIN"/>
    <property type="match status" value="1"/>
</dbReference>
<feature type="region of interest" description="Disordered" evidence="9">
    <location>
        <begin position="2288"/>
        <end position="2320"/>
    </location>
</feature>
<feature type="region of interest" description="Disordered" evidence="9">
    <location>
        <begin position="2333"/>
        <end position="2469"/>
    </location>
</feature>
<evidence type="ECO:0000256" key="5">
    <source>
        <dbReference type="ARBA" id="ARBA00022723"/>
    </source>
</evidence>
<dbReference type="Gene3D" id="1.25.40.20">
    <property type="entry name" value="Ankyrin repeat-containing domain"/>
    <property type="match status" value="1"/>
</dbReference>
<keyword evidence="8" id="KW-0175">Coiled coil</keyword>
<dbReference type="Gene3D" id="1.20.900.10">
    <property type="entry name" value="Dbl homology (DH) domain"/>
    <property type="match status" value="1"/>
</dbReference>
<comment type="caution">
    <text evidence="13">The sequence shown here is derived from an EMBL/GenBank/DDBJ whole genome shotgun (WGS) entry which is preliminary data.</text>
</comment>
<dbReference type="SUPFAM" id="SSF48403">
    <property type="entry name" value="Ankyrin repeat"/>
    <property type="match status" value="1"/>
</dbReference>
<evidence type="ECO:0000256" key="4">
    <source>
        <dbReference type="ARBA" id="ARBA00022658"/>
    </source>
</evidence>
<feature type="compositionally biased region" description="Basic and acidic residues" evidence="9">
    <location>
        <begin position="1229"/>
        <end position="1238"/>
    </location>
</feature>
<dbReference type="SMART" id="SM00109">
    <property type="entry name" value="C1"/>
    <property type="match status" value="1"/>
</dbReference>
<feature type="compositionally biased region" description="Polar residues" evidence="9">
    <location>
        <begin position="922"/>
        <end position="961"/>
    </location>
</feature>
<dbReference type="CDD" id="cd20878">
    <property type="entry name" value="C1_AKAP13"/>
    <property type="match status" value="1"/>
</dbReference>
<feature type="domain" description="PH" evidence="10">
    <location>
        <begin position="1903"/>
        <end position="2005"/>
    </location>
</feature>
<reference evidence="13 14" key="1">
    <citation type="submission" date="2021-06" db="EMBL/GenBank/DDBJ databases">
        <authorList>
            <person name="Palmer J.M."/>
        </authorList>
    </citation>
    <scope>NUCLEOTIDE SEQUENCE [LARGE SCALE GENOMIC DNA]</scope>
    <source>
        <strain evidence="13 14">MEX-2019</strain>
        <tissue evidence="13">Muscle</tissue>
    </source>
</reference>
<feature type="compositionally biased region" description="Basic and acidic residues" evidence="9">
    <location>
        <begin position="559"/>
        <end position="568"/>
    </location>
</feature>
<evidence type="ECO:0000256" key="3">
    <source>
        <dbReference type="ARBA" id="ARBA00022553"/>
    </source>
</evidence>
<proteinExistence type="predicted"/>
<dbReference type="InterPro" id="IPR000219">
    <property type="entry name" value="DH_dom"/>
</dbReference>
<dbReference type="InterPro" id="IPR011993">
    <property type="entry name" value="PH-like_dom_sf"/>
</dbReference>
<dbReference type="EMBL" id="JAHHUM010000059">
    <property type="protein sequence ID" value="KAK5623006.1"/>
    <property type="molecule type" value="Genomic_DNA"/>
</dbReference>
<dbReference type="Pfam" id="PF00621">
    <property type="entry name" value="RhoGEF"/>
    <property type="match status" value="1"/>
</dbReference>
<evidence type="ECO:0000256" key="2">
    <source>
        <dbReference type="ARBA" id="ARBA00022490"/>
    </source>
</evidence>
<feature type="region of interest" description="Disordered" evidence="9">
    <location>
        <begin position="1430"/>
        <end position="1460"/>
    </location>
</feature>
<evidence type="ECO:0000259" key="11">
    <source>
        <dbReference type="PROSITE" id="PS50010"/>
    </source>
</evidence>
<feature type="region of interest" description="Disordered" evidence="9">
    <location>
        <begin position="974"/>
        <end position="997"/>
    </location>
</feature>
<evidence type="ECO:0000256" key="8">
    <source>
        <dbReference type="ARBA" id="ARBA00023054"/>
    </source>
</evidence>
<protein>
    <recommendedName>
        <fullName evidence="15">A-kinase anchor protein 13</fullName>
    </recommendedName>
</protein>
<dbReference type="InterPro" id="IPR041020">
    <property type="entry name" value="PH_16"/>
</dbReference>
<dbReference type="SUPFAM" id="SSF48065">
    <property type="entry name" value="DBL homology domain (DH-domain)"/>
    <property type="match status" value="1"/>
</dbReference>
<feature type="region of interest" description="Disordered" evidence="9">
    <location>
        <begin position="1534"/>
        <end position="1553"/>
    </location>
</feature>
<dbReference type="GO" id="GO:0008270">
    <property type="term" value="F:zinc ion binding"/>
    <property type="evidence" value="ECO:0007669"/>
    <property type="project" value="UniProtKB-KW"/>
</dbReference>